<dbReference type="InterPro" id="IPR036116">
    <property type="entry name" value="FN3_sf"/>
</dbReference>
<dbReference type="EMBL" id="PKJC01000039">
    <property type="protein sequence ID" value="PKZ62894.1"/>
    <property type="molecule type" value="Genomic_DNA"/>
</dbReference>
<keyword evidence="2" id="KW-0472">Membrane</keyword>
<evidence type="ECO:0000256" key="2">
    <source>
        <dbReference type="SAM" id="Phobius"/>
    </source>
</evidence>
<dbReference type="Proteomes" id="UP000234662">
    <property type="component" value="Unassembled WGS sequence"/>
</dbReference>
<dbReference type="InterPro" id="IPR013783">
    <property type="entry name" value="Ig-like_fold"/>
</dbReference>
<dbReference type="RefSeq" id="WP_101822982.1">
    <property type="nucleotide sequence ID" value="NZ_PKJC01000039.1"/>
</dbReference>
<keyword evidence="2" id="KW-1133">Transmembrane helix</keyword>
<feature type="region of interest" description="Disordered" evidence="1">
    <location>
        <begin position="1"/>
        <end position="22"/>
    </location>
</feature>
<sequence length="283" mass="30127">MNSPTPPALPTSPISTTVPTRPRRIGSGPWLIGLIVLISAVVALGGFAVVRSVTAPDAPDPPGGLTLQARPGRVIATWDPVDGASAYQLLRGDGYVVHQGPETTADDASVPAGEHDYRVVAMRGGVYSEPGPVQRVRTGASWGEFAPLVAQFPELLPQAPDTAAQWMNTECIRRYSGGRDEVGPSETGAGQVRTVFVVRCAAGAVDRPFGVFWFASRDALNAEYSRSSSTSRPVRWRHGTGLIDENGRGVFKITDDPARELAMIVVLETDGQDILDMVDSLPL</sequence>
<organism evidence="3 4">
    <name type="scientific">Gordonia terrae</name>
    <dbReference type="NCBI Taxonomy" id="2055"/>
    <lineage>
        <taxon>Bacteria</taxon>
        <taxon>Bacillati</taxon>
        <taxon>Actinomycetota</taxon>
        <taxon>Actinomycetes</taxon>
        <taxon>Mycobacteriales</taxon>
        <taxon>Gordoniaceae</taxon>
        <taxon>Gordonia</taxon>
    </lineage>
</organism>
<evidence type="ECO:0000313" key="4">
    <source>
        <dbReference type="Proteomes" id="UP000234662"/>
    </source>
</evidence>
<dbReference type="GO" id="GO:0005975">
    <property type="term" value="P:carbohydrate metabolic process"/>
    <property type="evidence" value="ECO:0007669"/>
    <property type="project" value="UniProtKB-ARBA"/>
</dbReference>
<reference evidence="3 4" key="1">
    <citation type="submission" date="2017-12" db="EMBL/GenBank/DDBJ databases">
        <title>Phylogenetic diversity of female urinary microbiome.</title>
        <authorList>
            <person name="Thomas-White K."/>
            <person name="Wolfe A.J."/>
        </authorList>
    </citation>
    <scope>NUCLEOTIDE SEQUENCE [LARGE SCALE GENOMIC DNA]</scope>
    <source>
        <strain evidence="3 4">UMB0777</strain>
    </source>
</reference>
<evidence type="ECO:0008006" key="5">
    <source>
        <dbReference type="Google" id="ProtNLM"/>
    </source>
</evidence>
<name>A0A2I1R1A9_9ACTN</name>
<dbReference type="SUPFAM" id="SSF49265">
    <property type="entry name" value="Fibronectin type III"/>
    <property type="match status" value="1"/>
</dbReference>
<dbReference type="STRING" id="2055.BCM27_20170"/>
<feature type="transmembrane region" description="Helical" evidence="2">
    <location>
        <begin position="30"/>
        <end position="50"/>
    </location>
</feature>
<evidence type="ECO:0000313" key="3">
    <source>
        <dbReference type="EMBL" id="PKZ62894.1"/>
    </source>
</evidence>
<evidence type="ECO:0000256" key="1">
    <source>
        <dbReference type="SAM" id="MobiDB-lite"/>
    </source>
</evidence>
<dbReference type="AlphaFoldDB" id="A0A2I1R1A9"/>
<dbReference type="Gene3D" id="2.60.40.10">
    <property type="entry name" value="Immunoglobulins"/>
    <property type="match status" value="1"/>
</dbReference>
<feature type="compositionally biased region" description="Pro residues" evidence="1">
    <location>
        <begin position="1"/>
        <end position="10"/>
    </location>
</feature>
<accession>A0A2I1R1A9</accession>
<keyword evidence="2" id="KW-0812">Transmembrane</keyword>
<protein>
    <recommendedName>
        <fullName evidence="5">Fibronectin type III domain-containing protein</fullName>
    </recommendedName>
</protein>
<gene>
    <name evidence="3" type="ORF">CYJ73_24555</name>
</gene>
<comment type="caution">
    <text evidence="3">The sequence shown here is derived from an EMBL/GenBank/DDBJ whole genome shotgun (WGS) entry which is preliminary data.</text>
</comment>
<proteinExistence type="predicted"/>